<gene>
    <name evidence="1" type="ORF">CIMG_13146</name>
</gene>
<dbReference type="OrthoDB" id="10338826at2759"/>
<name>A0A0D8JWP9_COCIM</name>
<evidence type="ECO:0000313" key="2">
    <source>
        <dbReference type="Proteomes" id="UP000001261"/>
    </source>
</evidence>
<accession>A0A0D8JWP9</accession>
<dbReference type="STRING" id="246410.A0A0D8JWP9"/>
<sequence length="86" mass="10097">MIFCAGNDGPTAEDIYNINSDENSENGMPMTEEEDQELIIIRQTLSRAELLTWVIDREFEQIYQHVQLEQKRQAQENHEGQLLQPY</sequence>
<dbReference type="KEGG" id="cim:CIMG_13146"/>
<dbReference type="Proteomes" id="UP000001261">
    <property type="component" value="Unassembled WGS sequence"/>
</dbReference>
<dbReference type="InParanoid" id="A0A0D8JWP9"/>
<reference evidence="2" key="1">
    <citation type="journal article" date="2009" name="Genome Res.">
        <title>Comparative genomic analyses of the human fungal pathogens Coccidioides and their relatives.</title>
        <authorList>
            <person name="Sharpton T.J."/>
            <person name="Stajich J.E."/>
            <person name="Rounsley S.D."/>
            <person name="Gardner M.J."/>
            <person name="Wortman J.R."/>
            <person name="Jordar V.S."/>
            <person name="Maiti R."/>
            <person name="Kodira C.D."/>
            <person name="Neafsey D.E."/>
            <person name="Zeng Q."/>
            <person name="Hung C.-Y."/>
            <person name="McMahan C."/>
            <person name="Muszewska A."/>
            <person name="Grynberg M."/>
            <person name="Mandel M.A."/>
            <person name="Kellner E.M."/>
            <person name="Barker B.M."/>
            <person name="Galgiani J.N."/>
            <person name="Orbach M.J."/>
            <person name="Kirkland T.N."/>
            <person name="Cole G.T."/>
            <person name="Henn M.R."/>
            <person name="Birren B.W."/>
            <person name="Taylor J.W."/>
        </authorList>
    </citation>
    <scope>NUCLEOTIDE SEQUENCE [LARGE SCALE GENOMIC DNA]</scope>
    <source>
        <strain evidence="2">RS</strain>
    </source>
</reference>
<organism evidence="1 2">
    <name type="scientific">Coccidioides immitis (strain RS)</name>
    <name type="common">Valley fever fungus</name>
    <dbReference type="NCBI Taxonomy" id="246410"/>
    <lineage>
        <taxon>Eukaryota</taxon>
        <taxon>Fungi</taxon>
        <taxon>Dikarya</taxon>
        <taxon>Ascomycota</taxon>
        <taxon>Pezizomycotina</taxon>
        <taxon>Eurotiomycetes</taxon>
        <taxon>Eurotiomycetidae</taxon>
        <taxon>Onygenales</taxon>
        <taxon>Onygenaceae</taxon>
        <taxon>Coccidioides</taxon>
    </lineage>
</organism>
<keyword evidence="2" id="KW-1185">Reference proteome</keyword>
<proteinExistence type="predicted"/>
<dbReference type="EMBL" id="GG704912">
    <property type="protein sequence ID" value="KJF60703.1"/>
    <property type="molecule type" value="Genomic_DNA"/>
</dbReference>
<dbReference type="RefSeq" id="XP_004445496.1">
    <property type="nucleotide sequence ID" value="XM_004445439.1"/>
</dbReference>
<protein>
    <submittedName>
        <fullName evidence="1">Uncharacterized protein</fullName>
    </submittedName>
</protein>
<dbReference type="GeneID" id="24164773"/>
<dbReference type="AlphaFoldDB" id="A0A0D8JWP9"/>
<dbReference type="VEuPathDB" id="FungiDB:CIMG_13146"/>
<reference evidence="2" key="2">
    <citation type="journal article" date="2010" name="Genome Res.">
        <title>Population genomic sequencing of Coccidioides fungi reveals recent hybridization and transposon control.</title>
        <authorList>
            <person name="Neafsey D.E."/>
            <person name="Barker B.M."/>
            <person name="Sharpton T.J."/>
            <person name="Stajich J.E."/>
            <person name="Park D.J."/>
            <person name="Whiston E."/>
            <person name="Hung C.-Y."/>
            <person name="McMahan C."/>
            <person name="White J."/>
            <person name="Sykes S."/>
            <person name="Heiman D."/>
            <person name="Young S."/>
            <person name="Zeng Q."/>
            <person name="Abouelleil A."/>
            <person name="Aftuck L."/>
            <person name="Bessette D."/>
            <person name="Brown A."/>
            <person name="FitzGerald M."/>
            <person name="Lui A."/>
            <person name="Macdonald J.P."/>
            <person name="Priest M."/>
            <person name="Orbach M.J."/>
            <person name="Galgiani J.N."/>
            <person name="Kirkland T.N."/>
            <person name="Cole G.T."/>
            <person name="Birren B.W."/>
            <person name="Henn M.R."/>
            <person name="Taylor J.W."/>
            <person name="Rounsley S.D."/>
        </authorList>
    </citation>
    <scope>GENOME REANNOTATION</scope>
    <source>
        <strain evidence="2">RS</strain>
    </source>
</reference>
<evidence type="ECO:0000313" key="1">
    <source>
        <dbReference type="EMBL" id="KJF60703.1"/>
    </source>
</evidence>